<feature type="domain" description="HTH lysR-type" evidence="5">
    <location>
        <begin position="1"/>
        <end position="58"/>
    </location>
</feature>
<dbReference type="GO" id="GO:0000976">
    <property type="term" value="F:transcription cis-regulatory region binding"/>
    <property type="evidence" value="ECO:0007669"/>
    <property type="project" value="TreeGrafter"/>
</dbReference>
<name>A0A7Y0L2Z4_9FIRM</name>
<keyword evidence="7" id="KW-1185">Reference proteome</keyword>
<dbReference type="Proteomes" id="UP000533476">
    <property type="component" value="Unassembled WGS sequence"/>
</dbReference>
<sequence length="304" mass="33625">MTFEDLELFWALAEKQSVTEAARMMQVSQPTASRRLKAMEEELGAPLLDRDAHPLSLTPLGFVFLDFADEVLQKLRALKLNAGFNHSTIGTLTVATSSSPAARLVTRWMAEFVKANPGVRLRLQEMNSQAVESHVASAQSDIGFMGVKPTNSKLSVLAIGEDEIVLIVPRRAPYASLPHPAPWDAVRTLPFIARADGSGTEQTVLEALRAKNWLTPQHVALEVDTGSALIDAVESGLGIGFVSRELLFRRELDKSTIWPIKHLRIVRPFYLVFQPERLQAIASARAFLRFAHLHMPHPANKPSP</sequence>
<dbReference type="GO" id="GO:0003700">
    <property type="term" value="F:DNA-binding transcription factor activity"/>
    <property type="evidence" value="ECO:0007669"/>
    <property type="project" value="InterPro"/>
</dbReference>
<dbReference type="AlphaFoldDB" id="A0A7Y0L2Z4"/>
<dbReference type="Pfam" id="PF03466">
    <property type="entry name" value="LysR_substrate"/>
    <property type="match status" value="1"/>
</dbReference>
<dbReference type="InterPro" id="IPR036390">
    <property type="entry name" value="WH_DNA-bd_sf"/>
</dbReference>
<dbReference type="InterPro" id="IPR036388">
    <property type="entry name" value="WH-like_DNA-bd_sf"/>
</dbReference>
<dbReference type="PRINTS" id="PR00039">
    <property type="entry name" value="HTHLYSR"/>
</dbReference>
<dbReference type="PROSITE" id="PS50931">
    <property type="entry name" value="HTH_LYSR"/>
    <property type="match status" value="1"/>
</dbReference>
<evidence type="ECO:0000256" key="4">
    <source>
        <dbReference type="ARBA" id="ARBA00023163"/>
    </source>
</evidence>
<gene>
    <name evidence="6" type="ORF">HIJ39_08240</name>
</gene>
<accession>A0A7Y0L2Z4</accession>
<evidence type="ECO:0000256" key="3">
    <source>
        <dbReference type="ARBA" id="ARBA00023125"/>
    </source>
</evidence>
<evidence type="ECO:0000313" key="6">
    <source>
        <dbReference type="EMBL" id="NMP22341.1"/>
    </source>
</evidence>
<keyword evidence="2" id="KW-0805">Transcription regulation</keyword>
<dbReference type="FunFam" id="1.10.10.10:FF:000001">
    <property type="entry name" value="LysR family transcriptional regulator"/>
    <property type="match status" value="1"/>
</dbReference>
<evidence type="ECO:0000256" key="2">
    <source>
        <dbReference type="ARBA" id="ARBA00023015"/>
    </source>
</evidence>
<proteinExistence type="inferred from homology"/>
<evidence type="ECO:0000259" key="5">
    <source>
        <dbReference type="PROSITE" id="PS50931"/>
    </source>
</evidence>
<keyword evidence="3" id="KW-0238">DNA-binding</keyword>
<dbReference type="InterPro" id="IPR005119">
    <property type="entry name" value="LysR_subst-bd"/>
</dbReference>
<comment type="similarity">
    <text evidence="1">Belongs to the LysR transcriptional regulatory family.</text>
</comment>
<dbReference type="RefSeq" id="WP_169098561.1">
    <property type="nucleotide sequence ID" value="NZ_JABBVZ010000021.1"/>
</dbReference>
<dbReference type="InterPro" id="IPR000847">
    <property type="entry name" value="LysR_HTH_N"/>
</dbReference>
<dbReference type="PANTHER" id="PTHR30126:SF40">
    <property type="entry name" value="HTH-TYPE TRANSCRIPTIONAL REGULATOR GLTR"/>
    <property type="match status" value="1"/>
</dbReference>
<organism evidence="6 7">
    <name type="scientific">Sulfobacillus harzensis</name>
    <dbReference type="NCBI Taxonomy" id="2729629"/>
    <lineage>
        <taxon>Bacteria</taxon>
        <taxon>Bacillati</taxon>
        <taxon>Bacillota</taxon>
        <taxon>Clostridia</taxon>
        <taxon>Eubacteriales</taxon>
        <taxon>Clostridiales Family XVII. Incertae Sedis</taxon>
        <taxon>Sulfobacillus</taxon>
    </lineage>
</organism>
<keyword evidence="4" id="KW-0804">Transcription</keyword>
<evidence type="ECO:0000256" key="1">
    <source>
        <dbReference type="ARBA" id="ARBA00009437"/>
    </source>
</evidence>
<dbReference type="PANTHER" id="PTHR30126">
    <property type="entry name" value="HTH-TYPE TRANSCRIPTIONAL REGULATOR"/>
    <property type="match status" value="1"/>
</dbReference>
<evidence type="ECO:0000313" key="7">
    <source>
        <dbReference type="Proteomes" id="UP000533476"/>
    </source>
</evidence>
<dbReference type="SUPFAM" id="SSF46785">
    <property type="entry name" value="Winged helix' DNA-binding domain"/>
    <property type="match status" value="1"/>
</dbReference>
<dbReference type="Gene3D" id="3.40.190.290">
    <property type="match status" value="1"/>
</dbReference>
<dbReference type="EMBL" id="JABBVZ010000021">
    <property type="protein sequence ID" value="NMP22341.1"/>
    <property type="molecule type" value="Genomic_DNA"/>
</dbReference>
<protein>
    <submittedName>
        <fullName evidence="6">LysR family transcriptional regulator</fullName>
    </submittedName>
</protein>
<dbReference type="SUPFAM" id="SSF53850">
    <property type="entry name" value="Periplasmic binding protein-like II"/>
    <property type="match status" value="1"/>
</dbReference>
<dbReference type="Pfam" id="PF00126">
    <property type="entry name" value="HTH_1"/>
    <property type="match status" value="1"/>
</dbReference>
<reference evidence="6 7" key="1">
    <citation type="submission" date="2020-04" db="EMBL/GenBank/DDBJ databases">
        <authorList>
            <person name="Zhang R."/>
            <person name="Schippers A."/>
        </authorList>
    </citation>
    <scope>NUCLEOTIDE SEQUENCE [LARGE SCALE GENOMIC DNA]</scope>
    <source>
        <strain evidence="6 7">DSM 109850</strain>
    </source>
</reference>
<comment type="caution">
    <text evidence="6">The sequence shown here is derived from an EMBL/GenBank/DDBJ whole genome shotgun (WGS) entry which is preliminary data.</text>
</comment>
<dbReference type="Gene3D" id="1.10.10.10">
    <property type="entry name" value="Winged helix-like DNA-binding domain superfamily/Winged helix DNA-binding domain"/>
    <property type="match status" value="1"/>
</dbReference>